<evidence type="ECO:0000256" key="9">
    <source>
        <dbReference type="ARBA" id="ARBA00023136"/>
    </source>
</evidence>
<evidence type="ECO:0000256" key="4">
    <source>
        <dbReference type="ARBA" id="ARBA00022475"/>
    </source>
</evidence>
<dbReference type="GO" id="GO:0005886">
    <property type="term" value="C:plasma membrane"/>
    <property type="evidence" value="ECO:0007669"/>
    <property type="project" value="UniProtKB-SubCell"/>
</dbReference>
<evidence type="ECO:0000313" key="11">
    <source>
        <dbReference type="EMBL" id="OBV40918.1"/>
    </source>
</evidence>
<keyword evidence="9 10" id="KW-0472">Membrane</keyword>
<evidence type="ECO:0000256" key="10">
    <source>
        <dbReference type="RuleBase" id="RU364125"/>
    </source>
</evidence>
<evidence type="ECO:0000256" key="3">
    <source>
        <dbReference type="ARBA" id="ARBA00008281"/>
    </source>
</evidence>
<dbReference type="GO" id="GO:0006935">
    <property type="term" value="P:chemotaxis"/>
    <property type="evidence" value="ECO:0007669"/>
    <property type="project" value="UniProtKB-KW"/>
</dbReference>
<dbReference type="EMBL" id="LOCQ01000042">
    <property type="protein sequence ID" value="OBV40918.1"/>
    <property type="molecule type" value="Genomic_DNA"/>
</dbReference>
<dbReference type="STRING" id="1747903.ASR47_102144"/>
<keyword evidence="4" id="KW-1003">Cell membrane</keyword>
<dbReference type="AlphaFoldDB" id="A0A1A7C9D1"/>
<keyword evidence="11" id="KW-0282">Flagellum</keyword>
<keyword evidence="6" id="KW-0812">Transmembrane</keyword>
<comment type="similarity">
    <text evidence="3 10">Belongs to the FliL family.</text>
</comment>
<accession>A0A1A7C9D1</accession>
<evidence type="ECO:0000256" key="7">
    <source>
        <dbReference type="ARBA" id="ARBA00022779"/>
    </source>
</evidence>
<evidence type="ECO:0000256" key="2">
    <source>
        <dbReference type="ARBA" id="ARBA00004162"/>
    </source>
</evidence>
<gene>
    <name evidence="11" type="ORF">ASR47_102144</name>
</gene>
<comment type="subcellular location">
    <subcellularLocation>
        <location evidence="10">Cell inner membrane</location>
    </subcellularLocation>
    <subcellularLocation>
        <location evidence="2">Cell membrane</location>
        <topology evidence="2">Single-pass membrane protein</topology>
    </subcellularLocation>
</comment>
<dbReference type="GO" id="GO:0009425">
    <property type="term" value="C:bacterial-type flagellum basal body"/>
    <property type="evidence" value="ECO:0007669"/>
    <property type="project" value="InterPro"/>
</dbReference>
<keyword evidence="12" id="KW-1185">Reference proteome</keyword>
<dbReference type="RefSeq" id="WP_065306491.1">
    <property type="nucleotide sequence ID" value="NZ_LOCQ01000042.1"/>
</dbReference>
<evidence type="ECO:0000256" key="6">
    <source>
        <dbReference type="ARBA" id="ARBA00022692"/>
    </source>
</evidence>
<comment type="function">
    <text evidence="1 10">Controls the rotational direction of flagella during chemotaxis.</text>
</comment>
<evidence type="ECO:0000256" key="5">
    <source>
        <dbReference type="ARBA" id="ARBA00022500"/>
    </source>
</evidence>
<dbReference type="GO" id="GO:0071973">
    <property type="term" value="P:bacterial-type flagellum-dependent cell motility"/>
    <property type="evidence" value="ECO:0007669"/>
    <property type="project" value="InterPro"/>
</dbReference>
<evidence type="ECO:0000256" key="8">
    <source>
        <dbReference type="ARBA" id="ARBA00022989"/>
    </source>
</evidence>
<protein>
    <recommendedName>
        <fullName evidence="10">Flagellar protein FliL</fullName>
    </recommendedName>
</protein>
<dbReference type="Pfam" id="PF03748">
    <property type="entry name" value="FliL"/>
    <property type="match status" value="1"/>
</dbReference>
<dbReference type="PATRIC" id="fig|1747903.4.peg.4579"/>
<dbReference type="InterPro" id="IPR005503">
    <property type="entry name" value="FliL"/>
</dbReference>
<proteinExistence type="inferred from homology"/>
<evidence type="ECO:0000313" key="12">
    <source>
        <dbReference type="Proteomes" id="UP000092713"/>
    </source>
</evidence>
<keyword evidence="7 10" id="KW-0283">Flagellar rotation</keyword>
<keyword evidence="5 10" id="KW-0145">Chemotaxis</keyword>
<sequence length="158" mass="17102">MNTKVKLIGGFLLVALLAAGAAGGAMWYLAKPVAGHAEVADAKQPPPPATGKKARKFVTLDKVIVMLRHGPGDTDTHYLSADLVISTTEENEKTAKAHLPLMRSIAVSTLSGFSMDKAQAMTVEQYAQEINKAFNLSYEREQMEKPFSEVMVGKLIIE</sequence>
<keyword evidence="10" id="KW-0997">Cell inner membrane</keyword>
<name>A0A1A7C9D1_9BURK</name>
<comment type="caution">
    <text evidence="11">The sequence shown here is derived from an EMBL/GenBank/DDBJ whole genome shotgun (WGS) entry which is preliminary data.</text>
</comment>
<dbReference type="OrthoDB" id="7062113at2"/>
<keyword evidence="8" id="KW-1133">Transmembrane helix</keyword>
<dbReference type="Proteomes" id="UP000092713">
    <property type="component" value="Unassembled WGS sequence"/>
</dbReference>
<keyword evidence="11" id="KW-0966">Cell projection</keyword>
<evidence type="ECO:0000256" key="1">
    <source>
        <dbReference type="ARBA" id="ARBA00002254"/>
    </source>
</evidence>
<keyword evidence="11" id="KW-0969">Cilium</keyword>
<organism evidence="11 12">
    <name type="scientific">Janthinobacterium psychrotolerans</name>
    <dbReference type="NCBI Taxonomy" id="1747903"/>
    <lineage>
        <taxon>Bacteria</taxon>
        <taxon>Pseudomonadati</taxon>
        <taxon>Pseudomonadota</taxon>
        <taxon>Betaproteobacteria</taxon>
        <taxon>Burkholderiales</taxon>
        <taxon>Oxalobacteraceae</taxon>
        <taxon>Janthinobacterium</taxon>
    </lineage>
</organism>
<reference evidence="11 12" key="1">
    <citation type="submission" date="2016-04" db="EMBL/GenBank/DDBJ databases">
        <title>Draft genome sequence of Janthinobacterium psychrotolerans sp. nov., isolated from freshwater sediments in Denmark.</title>
        <authorList>
            <person name="Gong X."/>
            <person name="Skrivergaard S."/>
            <person name="Korsgaard B.S."/>
            <person name="Schreiber L."/>
            <person name="Marshall I.P."/>
            <person name="Finster K."/>
            <person name="Schramm A."/>
        </authorList>
    </citation>
    <scope>NUCLEOTIDE SEQUENCE [LARGE SCALE GENOMIC DNA]</scope>
    <source>
        <strain evidence="11 12">S3-2</strain>
    </source>
</reference>